<dbReference type="RefSeq" id="WP_168113591.1">
    <property type="nucleotide sequence ID" value="NZ_BOON01000017.1"/>
</dbReference>
<proteinExistence type="predicted"/>
<dbReference type="Gene3D" id="3.90.1200.10">
    <property type="match status" value="1"/>
</dbReference>
<dbReference type="InterPro" id="IPR011009">
    <property type="entry name" value="Kinase-like_dom_sf"/>
</dbReference>
<dbReference type="PANTHER" id="PTHR21310">
    <property type="entry name" value="AMINOGLYCOSIDE PHOSPHOTRANSFERASE-RELATED-RELATED"/>
    <property type="match status" value="1"/>
</dbReference>
<organism evidence="2 3">
    <name type="scientific">Planosporangium mesophilum</name>
    <dbReference type="NCBI Taxonomy" id="689768"/>
    <lineage>
        <taxon>Bacteria</taxon>
        <taxon>Bacillati</taxon>
        <taxon>Actinomycetota</taxon>
        <taxon>Actinomycetes</taxon>
        <taxon>Micromonosporales</taxon>
        <taxon>Micromonosporaceae</taxon>
        <taxon>Planosporangium</taxon>
    </lineage>
</organism>
<protein>
    <recommendedName>
        <fullName evidence="1">Aminoglycoside phosphotransferase domain-containing protein</fullName>
    </recommendedName>
</protein>
<evidence type="ECO:0000259" key="1">
    <source>
        <dbReference type="Pfam" id="PF01636"/>
    </source>
</evidence>
<dbReference type="SUPFAM" id="SSF56112">
    <property type="entry name" value="Protein kinase-like (PK-like)"/>
    <property type="match status" value="1"/>
</dbReference>
<keyword evidence="3" id="KW-1185">Reference proteome</keyword>
<comment type="caution">
    <text evidence="2">The sequence shown here is derived from an EMBL/GenBank/DDBJ whole genome shotgun (WGS) entry which is preliminary data.</text>
</comment>
<evidence type="ECO:0000313" key="2">
    <source>
        <dbReference type="EMBL" id="GII22191.1"/>
    </source>
</evidence>
<sequence>MELDGPIRDWLSRHALPGRRIARTETLTGGYSNDNVLLVTDGGERYVLRRYLRRNSCAVEAALARRLDGIVPVAEVVYADPDGGQAGEPVLLSRFVPGEPLSRALTTRPAHEAADLGRAAGEALAAIGRVGFAYPGFFDESLSPTHLEPTAGLAAFVDDNLANGNARDLLSAAERDRLLDIAGAYEPLLAGVAGARQLVHSDYNPKNIMVRGTAVVAVLDWEFAFSSTPLFDVGNMLRFESGYPPRFAAGFVSGFERGGGELPPGWRQISAGLDLFALADLLARPSDSRYFQKSLAHIRERLDQRGPEQPNLL</sequence>
<dbReference type="Pfam" id="PF01636">
    <property type="entry name" value="APH"/>
    <property type="match status" value="1"/>
</dbReference>
<dbReference type="InterPro" id="IPR051678">
    <property type="entry name" value="AGP_Transferase"/>
</dbReference>
<reference evidence="2" key="1">
    <citation type="submission" date="2021-01" db="EMBL/GenBank/DDBJ databases">
        <title>Whole genome shotgun sequence of Planosporangium mesophilum NBRC 109066.</title>
        <authorList>
            <person name="Komaki H."/>
            <person name="Tamura T."/>
        </authorList>
    </citation>
    <scope>NUCLEOTIDE SEQUENCE</scope>
    <source>
        <strain evidence="2">NBRC 109066</strain>
    </source>
</reference>
<gene>
    <name evidence="2" type="ORF">Pme01_17880</name>
</gene>
<evidence type="ECO:0000313" key="3">
    <source>
        <dbReference type="Proteomes" id="UP000599074"/>
    </source>
</evidence>
<dbReference type="Gene3D" id="3.30.200.20">
    <property type="entry name" value="Phosphorylase Kinase, domain 1"/>
    <property type="match status" value="1"/>
</dbReference>
<dbReference type="EMBL" id="BOON01000017">
    <property type="protein sequence ID" value="GII22191.1"/>
    <property type="molecule type" value="Genomic_DNA"/>
</dbReference>
<name>A0A8J3X006_9ACTN</name>
<accession>A0A8J3X006</accession>
<dbReference type="Proteomes" id="UP000599074">
    <property type="component" value="Unassembled WGS sequence"/>
</dbReference>
<dbReference type="AlphaFoldDB" id="A0A8J3X006"/>
<dbReference type="InterPro" id="IPR002575">
    <property type="entry name" value="Aminoglycoside_PTrfase"/>
</dbReference>
<feature type="domain" description="Aminoglycoside phosphotransferase" evidence="1">
    <location>
        <begin position="25"/>
        <end position="264"/>
    </location>
</feature>